<evidence type="ECO:0000256" key="2">
    <source>
        <dbReference type="PROSITE-ProRule" id="PRU00335"/>
    </source>
</evidence>
<sequence length="201" mass="22950">MVSVDAGQADACRAEARKRQILDAAARCYRRHGFHATSMQELAREAKMSVGHIYHYFANKEAIIAAFIEEDVEHFREIMKRLREDNLTVAEALVAHAEEAWEDVRNPENAALALEIHAEASRNPKIAEMVRCADRISSDGVFELFVTDLADRQWSPQETRARVEILFTLYEGLFMRVIRNPQIEREPALAAFRLAVDRILA</sequence>
<dbReference type="GO" id="GO:0000976">
    <property type="term" value="F:transcription cis-regulatory region binding"/>
    <property type="evidence" value="ECO:0007669"/>
    <property type="project" value="TreeGrafter"/>
</dbReference>
<feature type="DNA-binding region" description="H-T-H motif" evidence="2">
    <location>
        <begin position="38"/>
        <end position="57"/>
    </location>
</feature>
<dbReference type="GO" id="GO:0003700">
    <property type="term" value="F:DNA-binding transcription factor activity"/>
    <property type="evidence" value="ECO:0007669"/>
    <property type="project" value="TreeGrafter"/>
</dbReference>
<name>A0A418VTQ1_9PROT</name>
<dbReference type="AlphaFoldDB" id="A0A418VTQ1"/>
<keyword evidence="5" id="KW-1185">Reference proteome</keyword>
<proteinExistence type="predicted"/>
<dbReference type="PANTHER" id="PTHR30055:SF226">
    <property type="entry name" value="HTH-TYPE TRANSCRIPTIONAL REGULATOR PKSA"/>
    <property type="match status" value="1"/>
</dbReference>
<evidence type="ECO:0000256" key="1">
    <source>
        <dbReference type="ARBA" id="ARBA00023125"/>
    </source>
</evidence>
<accession>A0A418VTQ1</accession>
<dbReference type="RefSeq" id="WP_119782566.1">
    <property type="nucleotide sequence ID" value="NZ_QYUK01000016.1"/>
</dbReference>
<protein>
    <submittedName>
        <fullName evidence="4">TetR/AcrR family transcriptional regulator</fullName>
    </submittedName>
</protein>
<dbReference type="PANTHER" id="PTHR30055">
    <property type="entry name" value="HTH-TYPE TRANSCRIPTIONAL REGULATOR RUTR"/>
    <property type="match status" value="1"/>
</dbReference>
<dbReference type="EMBL" id="QYUK01000016">
    <property type="protein sequence ID" value="RJF80514.1"/>
    <property type="molecule type" value="Genomic_DNA"/>
</dbReference>
<dbReference type="InterPro" id="IPR036271">
    <property type="entry name" value="Tet_transcr_reg_TetR-rel_C_sf"/>
</dbReference>
<feature type="domain" description="HTH tetR-type" evidence="3">
    <location>
        <begin position="15"/>
        <end position="75"/>
    </location>
</feature>
<evidence type="ECO:0000313" key="5">
    <source>
        <dbReference type="Proteomes" id="UP000284605"/>
    </source>
</evidence>
<dbReference type="Pfam" id="PF00440">
    <property type="entry name" value="TetR_N"/>
    <property type="match status" value="1"/>
</dbReference>
<dbReference type="SUPFAM" id="SSF48498">
    <property type="entry name" value="Tetracyclin repressor-like, C-terminal domain"/>
    <property type="match status" value="1"/>
</dbReference>
<dbReference type="SUPFAM" id="SSF46689">
    <property type="entry name" value="Homeodomain-like"/>
    <property type="match status" value="1"/>
</dbReference>
<dbReference type="InterPro" id="IPR001647">
    <property type="entry name" value="HTH_TetR"/>
</dbReference>
<comment type="caution">
    <text evidence="4">The sequence shown here is derived from an EMBL/GenBank/DDBJ whole genome shotgun (WGS) entry which is preliminary data.</text>
</comment>
<evidence type="ECO:0000313" key="4">
    <source>
        <dbReference type="EMBL" id="RJF80514.1"/>
    </source>
</evidence>
<dbReference type="Proteomes" id="UP000284605">
    <property type="component" value="Unassembled WGS sequence"/>
</dbReference>
<organism evidence="4 5">
    <name type="scientific">Oleomonas cavernae</name>
    <dbReference type="NCBI Taxonomy" id="2320859"/>
    <lineage>
        <taxon>Bacteria</taxon>
        <taxon>Pseudomonadati</taxon>
        <taxon>Pseudomonadota</taxon>
        <taxon>Alphaproteobacteria</taxon>
        <taxon>Acetobacterales</taxon>
        <taxon>Acetobacteraceae</taxon>
        <taxon>Oleomonas</taxon>
    </lineage>
</organism>
<dbReference type="PROSITE" id="PS50977">
    <property type="entry name" value="HTH_TETR_2"/>
    <property type="match status" value="1"/>
</dbReference>
<dbReference type="InterPro" id="IPR009057">
    <property type="entry name" value="Homeodomain-like_sf"/>
</dbReference>
<gene>
    <name evidence="4" type="ORF">D3874_25630</name>
</gene>
<keyword evidence="1 2" id="KW-0238">DNA-binding</keyword>
<evidence type="ECO:0000259" key="3">
    <source>
        <dbReference type="PROSITE" id="PS50977"/>
    </source>
</evidence>
<reference evidence="4 5" key="1">
    <citation type="submission" date="2018-09" db="EMBL/GenBank/DDBJ databases">
        <authorList>
            <person name="Zhu H."/>
        </authorList>
    </citation>
    <scope>NUCLEOTIDE SEQUENCE [LARGE SCALE GENOMIC DNA]</scope>
    <source>
        <strain evidence="4 5">K1W22B-8</strain>
    </source>
</reference>
<dbReference type="Gene3D" id="1.10.357.10">
    <property type="entry name" value="Tetracycline Repressor, domain 2"/>
    <property type="match status" value="1"/>
</dbReference>
<dbReference type="InterPro" id="IPR050109">
    <property type="entry name" value="HTH-type_TetR-like_transc_reg"/>
</dbReference>
<dbReference type="PRINTS" id="PR00455">
    <property type="entry name" value="HTHTETR"/>
</dbReference>
<dbReference type="OrthoDB" id="9808189at2"/>